<protein>
    <recommendedName>
        <fullName evidence="10">Kinetochore complex Sim4 subunit Fta1-domain-containing protein</fullName>
    </recommendedName>
</protein>
<keyword evidence="6" id="KW-0137">Centromere</keyword>
<feature type="region of interest" description="Disordered" evidence="7">
    <location>
        <begin position="340"/>
        <end position="400"/>
    </location>
</feature>
<keyword evidence="9" id="KW-1185">Reference proteome</keyword>
<feature type="compositionally biased region" description="Basic and acidic residues" evidence="7">
    <location>
        <begin position="381"/>
        <end position="393"/>
    </location>
</feature>
<evidence type="ECO:0000256" key="3">
    <source>
        <dbReference type="ARBA" id="ARBA00011060"/>
    </source>
</evidence>
<evidence type="ECO:0000313" key="8">
    <source>
        <dbReference type="EMBL" id="KAF2010366.1"/>
    </source>
</evidence>
<evidence type="ECO:0000256" key="1">
    <source>
        <dbReference type="ARBA" id="ARBA00004123"/>
    </source>
</evidence>
<dbReference type="PANTHER" id="PTHR31740">
    <property type="entry name" value="CENTROMERE PROTEIN L"/>
    <property type="match status" value="1"/>
</dbReference>
<evidence type="ECO:0000256" key="4">
    <source>
        <dbReference type="ARBA" id="ARBA00022454"/>
    </source>
</evidence>
<evidence type="ECO:0008006" key="10">
    <source>
        <dbReference type="Google" id="ProtNLM"/>
    </source>
</evidence>
<accession>A0A6A5XC20</accession>
<keyword evidence="4" id="KW-0158">Chromosome</keyword>
<dbReference type="EMBL" id="ML978076">
    <property type="protein sequence ID" value="KAF2010366.1"/>
    <property type="molecule type" value="Genomic_DNA"/>
</dbReference>
<dbReference type="PANTHER" id="PTHR31740:SF2">
    <property type="entry name" value="CENTROMERE PROTEIN L"/>
    <property type="match status" value="1"/>
</dbReference>
<organism evidence="8 9">
    <name type="scientific">Aaosphaeria arxii CBS 175.79</name>
    <dbReference type="NCBI Taxonomy" id="1450172"/>
    <lineage>
        <taxon>Eukaryota</taxon>
        <taxon>Fungi</taxon>
        <taxon>Dikarya</taxon>
        <taxon>Ascomycota</taxon>
        <taxon>Pezizomycotina</taxon>
        <taxon>Dothideomycetes</taxon>
        <taxon>Pleosporomycetidae</taxon>
        <taxon>Pleosporales</taxon>
        <taxon>Pleosporales incertae sedis</taxon>
        <taxon>Aaosphaeria</taxon>
    </lineage>
</organism>
<dbReference type="Pfam" id="PF13092">
    <property type="entry name" value="CENP-L"/>
    <property type="match status" value="1"/>
</dbReference>
<reference evidence="8" key="1">
    <citation type="journal article" date="2020" name="Stud. Mycol.">
        <title>101 Dothideomycetes genomes: a test case for predicting lifestyles and emergence of pathogens.</title>
        <authorList>
            <person name="Haridas S."/>
            <person name="Albert R."/>
            <person name="Binder M."/>
            <person name="Bloem J."/>
            <person name="Labutti K."/>
            <person name="Salamov A."/>
            <person name="Andreopoulos B."/>
            <person name="Baker S."/>
            <person name="Barry K."/>
            <person name="Bills G."/>
            <person name="Bluhm B."/>
            <person name="Cannon C."/>
            <person name="Castanera R."/>
            <person name="Culley D."/>
            <person name="Daum C."/>
            <person name="Ezra D."/>
            <person name="Gonzalez J."/>
            <person name="Henrissat B."/>
            <person name="Kuo A."/>
            <person name="Liang C."/>
            <person name="Lipzen A."/>
            <person name="Lutzoni F."/>
            <person name="Magnuson J."/>
            <person name="Mondo S."/>
            <person name="Nolan M."/>
            <person name="Ohm R."/>
            <person name="Pangilinan J."/>
            <person name="Park H.-J."/>
            <person name="Ramirez L."/>
            <person name="Alfaro M."/>
            <person name="Sun H."/>
            <person name="Tritt A."/>
            <person name="Yoshinaga Y."/>
            <person name="Zwiers L.-H."/>
            <person name="Turgeon B."/>
            <person name="Goodwin S."/>
            <person name="Spatafora J."/>
            <person name="Crous P."/>
            <person name="Grigoriev I."/>
        </authorList>
    </citation>
    <scope>NUCLEOTIDE SEQUENCE</scope>
    <source>
        <strain evidence="8">CBS 175.79</strain>
    </source>
</reference>
<dbReference type="GeneID" id="54291805"/>
<evidence type="ECO:0000256" key="7">
    <source>
        <dbReference type="SAM" id="MobiDB-lite"/>
    </source>
</evidence>
<dbReference type="AlphaFoldDB" id="A0A6A5XC20"/>
<dbReference type="Proteomes" id="UP000799778">
    <property type="component" value="Unassembled WGS sequence"/>
</dbReference>
<evidence type="ECO:0000256" key="2">
    <source>
        <dbReference type="ARBA" id="ARBA00004584"/>
    </source>
</evidence>
<name>A0A6A5XC20_9PLEO</name>
<feature type="compositionally biased region" description="Polar residues" evidence="7">
    <location>
        <begin position="346"/>
        <end position="373"/>
    </location>
</feature>
<dbReference type="GO" id="GO:0000775">
    <property type="term" value="C:chromosome, centromeric region"/>
    <property type="evidence" value="ECO:0007669"/>
    <property type="project" value="UniProtKB-SubCell"/>
</dbReference>
<proteinExistence type="inferred from homology"/>
<dbReference type="OrthoDB" id="8864979at2759"/>
<evidence type="ECO:0000256" key="6">
    <source>
        <dbReference type="ARBA" id="ARBA00023328"/>
    </source>
</evidence>
<keyword evidence="5" id="KW-0539">Nucleus</keyword>
<dbReference type="RefSeq" id="XP_033378705.1">
    <property type="nucleotide sequence ID" value="XM_033534408.1"/>
</dbReference>
<sequence>MAEIPPYPLYNRTYHLYRLSPLYHGASPLLNEKSLRSHARHLKDQLKGDNVRGVEVDFAGTQGALPNLGPLEDCTWDLIGDEDAWIDRYHQLHEDPESSQLSSRLSPDNVRGIQVTLEYETQSYNALLLRDPTSTTSPEGFTSLPLLMLKMPAPLRQVVLNYLRTTFDANVSPLRLAPAFLTSTLESYFRHWTSSQSAQSIQDVVRQLQLGLTFPQATTLLKHIDVTITGADVPGFITRGRSERGTQDAPFTGALRQYLKKHLALDLAHPKVQIAKLSCGAFTLSTDRVKLNAPDLLSDISITDSDVPEVSAGQLAVQEFYNALVKEATGTGKFLHEAAALERESSTPSSTHSGANPSGTRKRSVSTTATKNANAKRSKSRGKENGNRGKEDQDLNMQIT</sequence>
<dbReference type="InterPro" id="IPR025204">
    <property type="entry name" value="CENP-L"/>
</dbReference>
<comment type="similarity">
    <text evidence="3">Belongs to the CENP-L/IML3 family.</text>
</comment>
<comment type="subcellular location">
    <subcellularLocation>
        <location evidence="2">Chromosome</location>
        <location evidence="2">Centromere</location>
    </subcellularLocation>
    <subcellularLocation>
        <location evidence="1">Nucleus</location>
    </subcellularLocation>
</comment>
<evidence type="ECO:0000256" key="5">
    <source>
        <dbReference type="ARBA" id="ARBA00023242"/>
    </source>
</evidence>
<evidence type="ECO:0000313" key="9">
    <source>
        <dbReference type="Proteomes" id="UP000799778"/>
    </source>
</evidence>
<gene>
    <name evidence="8" type="ORF">BU24DRAFT_57057</name>
</gene>
<dbReference type="GO" id="GO:0005634">
    <property type="term" value="C:nucleus"/>
    <property type="evidence" value="ECO:0007669"/>
    <property type="project" value="UniProtKB-SubCell"/>
</dbReference>